<keyword evidence="3" id="KW-0175">Coiled coil</keyword>
<dbReference type="EMBL" id="SEZK01000053">
    <property type="protein sequence ID" value="RYU47846.1"/>
    <property type="molecule type" value="Genomic_DNA"/>
</dbReference>
<gene>
    <name evidence="5" type="ORF">ERW57_17920</name>
</gene>
<keyword evidence="1" id="KW-0238">DNA-binding</keyword>
<evidence type="ECO:0000256" key="1">
    <source>
        <dbReference type="ARBA" id="ARBA00023125"/>
    </source>
</evidence>
<dbReference type="Proteomes" id="UP000294063">
    <property type="component" value="Unassembled WGS sequence"/>
</dbReference>
<sequence>MENELQKTPKAQVYLYIRFSRKTQEDGDSELRQYEYAKRVAQKYNLTINHDLRDRGYSAFKGDHRKTGKLGRFIQGVNDGTIAKGSILIVENLDRLSREAPFYAQKLFNDLIYKGITVITSSDDAIYNELEFNKRSESFYRVYSVMQRAFDESHRKQVNSVGSIKRKINRVQKGEHTSNFTGLPFWITNNQSQYVLNSFAEPVKLIVKWSLEGVGATEISRRLAERSIKSPHGKERWGITTISNMLKNHSLFGKATMDLKYTCDGIPVKEAYEFERLYPPIISEDDFNLLNARKKKAKGSRAAYMGKAYLLSAYGKGVAVCAKCGSCLHSQNQKQYSRVDGSVLQSVLRLHCGKHRETKNCCSSIKAKELEHAFLDLISSEIDKSFLEHKPNEVTLEKLQVKINELKKKNKVLIDTLTSSEDRDTILHIQNKLKENEKLKKSFESELKNLQDSYDGSSDYQEIIRLTKKCKNFNNVEDRKKLKSILINIIIRMAIDLEGKMIFIRFNNQRDMTIYFDGGRYIATTFDHRVRFRKKRER</sequence>
<dbReference type="GO" id="GO:0003677">
    <property type="term" value="F:DNA binding"/>
    <property type="evidence" value="ECO:0007669"/>
    <property type="project" value="UniProtKB-KW"/>
</dbReference>
<dbReference type="Gene3D" id="3.90.1750.20">
    <property type="entry name" value="Putative Large Serine Recombinase, Chain B, Domain 2"/>
    <property type="match status" value="1"/>
</dbReference>
<dbReference type="SUPFAM" id="SSF53041">
    <property type="entry name" value="Resolvase-like"/>
    <property type="match status" value="1"/>
</dbReference>
<dbReference type="Pfam" id="PF13408">
    <property type="entry name" value="Zn_ribbon_recom"/>
    <property type="match status" value="1"/>
</dbReference>
<dbReference type="InterPro" id="IPR011109">
    <property type="entry name" value="DNA_bind_recombinase_dom"/>
</dbReference>
<feature type="domain" description="Resolvase/invertase-type recombinase catalytic" evidence="4">
    <location>
        <begin position="13"/>
        <end position="173"/>
    </location>
</feature>
<dbReference type="SMART" id="SM00857">
    <property type="entry name" value="Resolvase"/>
    <property type="match status" value="1"/>
</dbReference>
<dbReference type="Gene3D" id="3.40.50.1390">
    <property type="entry name" value="Resolvase, N-terminal catalytic domain"/>
    <property type="match status" value="1"/>
</dbReference>
<dbReference type="CDD" id="cd00338">
    <property type="entry name" value="Ser_Recombinase"/>
    <property type="match status" value="1"/>
</dbReference>
<dbReference type="Pfam" id="PF00239">
    <property type="entry name" value="Resolvase"/>
    <property type="match status" value="1"/>
</dbReference>
<accession>A0A4Q5KPN5</accession>
<proteinExistence type="predicted"/>
<dbReference type="GO" id="GO:0000150">
    <property type="term" value="F:DNA strand exchange activity"/>
    <property type="evidence" value="ECO:0007669"/>
    <property type="project" value="InterPro"/>
</dbReference>
<name>A0A4Q5KPN5_9GAMM</name>
<comment type="caution">
    <text evidence="5">The sequence shown here is derived from an EMBL/GenBank/DDBJ whole genome shotgun (WGS) entry which is preliminary data.</text>
</comment>
<dbReference type="PANTHER" id="PTHR30461">
    <property type="entry name" value="DNA-INVERTASE FROM LAMBDOID PROPHAGE"/>
    <property type="match status" value="1"/>
</dbReference>
<keyword evidence="2" id="KW-0233">DNA recombination</keyword>
<dbReference type="InterPro" id="IPR036162">
    <property type="entry name" value="Resolvase-like_N_sf"/>
</dbReference>
<evidence type="ECO:0000313" key="6">
    <source>
        <dbReference type="Proteomes" id="UP000294063"/>
    </source>
</evidence>
<evidence type="ECO:0000256" key="2">
    <source>
        <dbReference type="ARBA" id="ARBA00023172"/>
    </source>
</evidence>
<dbReference type="InterPro" id="IPR050639">
    <property type="entry name" value="SSR_resolvase"/>
</dbReference>
<dbReference type="Pfam" id="PF07508">
    <property type="entry name" value="Recombinase"/>
    <property type="match status" value="1"/>
</dbReference>
<organism evidence="5 6">
    <name type="scientific">Aliivibrio finisterrensis</name>
    <dbReference type="NCBI Taxonomy" id="511998"/>
    <lineage>
        <taxon>Bacteria</taxon>
        <taxon>Pseudomonadati</taxon>
        <taxon>Pseudomonadota</taxon>
        <taxon>Gammaproteobacteria</taxon>
        <taxon>Vibrionales</taxon>
        <taxon>Vibrionaceae</taxon>
        <taxon>Aliivibrio</taxon>
    </lineage>
</organism>
<evidence type="ECO:0000259" key="4">
    <source>
        <dbReference type="SMART" id="SM00857"/>
    </source>
</evidence>
<protein>
    <submittedName>
        <fullName evidence="5">Recombinase family protein</fullName>
    </submittedName>
</protein>
<feature type="coiled-coil region" evidence="3">
    <location>
        <begin position="396"/>
        <end position="453"/>
    </location>
</feature>
<dbReference type="InterPro" id="IPR025827">
    <property type="entry name" value="Zn_ribbon_recom_dom"/>
</dbReference>
<dbReference type="InterPro" id="IPR006119">
    <property type="entry name" value="Resolv_N"/>
</dbReference>
<evidence type="ECO:0000256" key="3">
    <source>
        <dbReference type="SAM" id="Coils"/>
    </source>
</evidence>
<dbReference type="AlphaFoldDB" id="A0A4Q5KPN5"/>
<reference evidence="5 6" key="1">
    <citation type="submission" date="2019-02" db="EMBL/GenBank/DDBJ databases">
        <title>Genome sequences of Aliivibrio finisterrensis strains from farmed Atlantic salmon.</title>
        <authorList>
            <person name="Bowman J.P."/>
        </authorList>
    </citation>
    <scope>NUCLEOTIDE SEQUENCE [LARGE SCALE GENOMIC DNA]</scope>
    <source>
        <strain evidence="5 6">A46</strain>
    </source>
</reference>
<dbReference type="RefSeq" id="WP_130049314.1">
    <property type="nucleotide sequence ID" value="NZ_SEZK01000053.1"/>
</dbReference>
<evidence type="ECO:0000313" key="5">
    <source>
        <dbReference type="EMBL" id="RYU47846.1"/>
    </source>
</evidence>
<dbReference type="InterPro" id="IPR038109">
    <property type="entry name" value="DNA_bind_recomb_sf"/>
</dbReference>
<dbReference type="PANTHER" id="PTHR30461:SF2">
    <property type="entry name" value="SERINE RECOMBINASE PINE-RELATED"/>
    <property type="match status" value="1"/>
</dbReference>